<feature type="transmembrane region" description="Helical" evidence="1">
    <location>
        <begin position="31"/>
        <end position="53"/>
    </location>
</feature>
<sequence length="186" mass="22041">MVIQLDEEAVKLRTMLKILMYGQGVICNFKYFQYGSLTAFFQTIVILIIYTAYKTMHFCNVMIFLILCILDLNIAVGNWINYEKEISEDNSKGPSKVIRSVFIVEIVYFIVAIYYSFFAYCHFKTLFETQLGNFRNGANRRFEQRDRDEEIDSQPQRDQIYMRENFLRQQQQQLRNVAAAQRGLNN</sequence>
<name>A0A078AS70_STYLE</name>
<gene>
    <name evidence="2" type="primary">Contig7305.g7805</name>
    <name evidence="2" type="ORF">STYLEM_13879</name>
</gene>
<feature type="transmembrane region" description="Helical" evidence="1">
    <location>
        <begin position="60"/>
        <end position="80"/>
    </location>
</feature>
<dbReference type="InParanoid" id="A0A078AS70"/>
<organism evidence="2 3">
    <name type="scientific">Stylonychia lemnae</name>
    <name type="common">Ciliate</name>
    <dbReference type="NCBI Taxonomy" id="5949"/>
    <lineage>
        <taxon>Eukaryota</taxon>
        <taxon>Sar</taxon>
        <taxon>Alveolata</taxon>
        <taxon>Ciliophora</taxon>
        <taxon>Intramacronucleata</taxon>
        <taxon>Spirotrichea</taxon>
        <taxon>Stichotrichia</taxon>
        <taxon>Sporadotrichida</taxon>
        <taxon>Oxytrichidae</taxon>
        <taxon>Stylonychinae</taxon>
        <taxon>Stylonychia</taxon>
    </lineage>
</organism>
<reference evidence="2 3" key="1">
    <citation type="submission" date="2014-06" db="EMBL/GenBank/DDBJ databases">
        <authorList>
            <person name="Swart Estienne"/>
        </authorList>
    </citation>
    <scope>NUCLEOTIDE SEQUENCE [LARGE SCALE GENOMIC DNA]</scope>
    <source>
        <strain evidence="2 3">130c</strain>
    </source>
</reference>
<proteinExistence type="predicted"/>
<dbReference type="Proteomes" id="UP000039865">
    <property type="component" value="Unassembled WGS sequence"/>
</dbReference>
<keyword evidence="1" id="KW-1133">Transmembrane helix</keyword>
<dbReference type="EMBL" id="CCKQ01013172">
    <property type="protein sequence ID" value="CDW84811.1"/>
    <property type="molecule type" value="Genomic_DNA"/>
</dbReference>
<evidence type="ECO:0000313" key="2">
    <source>
        <dbReference type="EMBL" id="CDW84811.1"/>
    </source>
</evidence>
<keyword evidence="1" id="KW-0472">Membrane</keyword>
<evidence type="ECO:0000313" key="3">
    <source>
        <dbReference type="Proteomes" id="UP000039865"/>
    </source>
</evidence>
<feature type="transmembrane region" description="Helical" evidence="1">
    <location>
        <begin position="100"/>
        <end position="121"/>
    </location>
</feature>
<protein>
    <submittedName>
        <fullName evidence="2">Uncharacterized protein</fullName>
    </submittedName>
</protein>
<keyword evidence="1" id="KW-0812">Transmembrane</keyword>
<accession>A0A078AS70</accession>
<keyword evidence="3" id="KW-1185">Reference proteome</keyword>
<dbReference type="AlphaFoldDB" id="A0A078AS70"/>
<evidence type="ECO:0000256" key="1">
    <source>
        <dbReference type="SAM" id="Phobius"/>
    </source>
</evidence>